<proteinExistence type="predicted"/>
<keyword evidence="1" id="KW-1133">Transmembrane helix</keyword>
<dbReference type="Proteomes" id="UP000197781">
    <property type="component" value="Chromosome"/>
</dbReference>
<evidence type="ECO:0000256" key="1">
    <source>
        <dbReference type="SAM" id="Phobius"/>
    </source>
</evidence>
<sequence>MDIVLFFNIVNSLGVLLVVLLIGISFFRKKTNSKRNIYVEVLFLIFIIAFDIYMFLNEQTAIKPLVVSLLTVAACLQVTKLVKSLNKN</sequence>
<feature type="transmembrane region" description="Helical" evidence="1">
    <location>
        <begin position="37"/>
        <end position="56"/>
    </location>
</feature>
<feature type="transmembrane region" description="Helical" evidence="1">
    <location>
        <begin position="6"/>
        <end position="25"/>
    </location>
</feature>
<accession>A0A220ML37</accession>
<evidence type="ECO:0000313" key="2">
    <source>
        <dbReference type="EMBL" id="ASJ55519.1"/>
    </source>
</evidence>
<dbReference type="AlphaFoldDB" id="A0A220ML37"/>
<keyword evidence="1" id="KW-0812">Transmembrane</keyword>
<reference evidence="2 3" key="1">
    <citation type="submission" date="2016-11" db="EMBL/GenBank/DDBJ databases">
        <authorList>
            <person name="Jaros S."/>
            <person name="Januszkiewicz K."/>
            <person name="Wedrychowicz H."/>
        </authorList>
    </citation>
    <scope>NUCLEOTIDE SEQUENCE [LARGE SCALE GENOMIC DNA]</scope>
    <source>
        <strain evidence="2 3">NF2</strain>
    </source>
</reference>
<gene>
    <name evidence="2" type="ORF">BP422_19390</name>
</gene>
<evidence type="ECO:0000313" key="3">
    <source>
        <dbReference type="Proteomes" id="UP000197781"/>
    </source>
</evidence>
<organism evidence="2 3">
    <name type="scientific">Brevibacillus formosus</name>
    <dbReference type="NCBI Taxonomy" id="54913"/>
    <lineage>
        <taxon>Bacteria</taxon>
        <taxon>Bacillati</taxon>
        <taxon>Bacillota</taxon>
        <taxon>Bacilli</taxon>
        <taxon>Bacillales</taxon>
        <taxon>Paenibacillaceae</taxon>
        <taxon>Brevibacillus</taxon>
    </lineage>
</organism>
<name>A0A220ML37_9BACL</name>
<dbReference type="KEGG" id="bfm:BP422_19390"/>
<dbReference type="EMBL" id="CP018145">
    <property type="protein sequence ID" value="ASJ55519.1"/>
    <property type="molecule type" value="Genomic_DNA"/>
</dbReference>
<protein>
    <submittedName>
        <fullName evidence="2">Uncharacterized protein</fullName>
    </submittedName>
</protein>
<keyword evidence="1" id="KW-0472">Membrane</keyword>